<dbReference type="NCBIfam" id="TIGR00305">
    <property type="entry name" value="putative toxin-antitoxin system toxin component, PIN family"/>
    <property type="match status" value="1"/>
</dbReference>
<name>A0A0X8JI67_9BACT</name>
<keyword evidence="3" id="KW-1185">Reference proteome</keyword>
<dbReference type="PANTHER" id="PTHR34610:SF4">
    <property type="entry name" value="SLL8027 PROTEIN"/>
    <property type="match status" value="1"/>
</dbReference>
<sequence length="143" mass="15944">MTPVRVVLDTNCLVSALIFSHGKAGQLRAAWQRGDIIPLVCRESITELIRVVGYPKFKLDQEDIESLLADILPWTETVEMNASHDAIESLRDEDDAVFIRLAQATGATFLVSGDKHLLELRDTFPELHIVSLAEFIEQIGIDS</sequence>
<reference evidence="3" key="1">
    <citation type="submission" date="2016-02" db="EMBL/GenBank/DDBJ databases">
        <authorList>
            <person name="Holder M.E."/>
            <person name="Ajami N.J."/>
            <person name="Petrosino J.F."/>
        </authorList>
    </citation>
    <scope>NUCLEOTIDE SEQUENCE [LARGE SCALE GENOMIC DNA]</scope>
    <source>
        <strain evidence="3">CCUG 45958</strain>
    </source>
</reference>
<dbReference type="Pfam" id="PF13470">
    <property type="entry name" value="PIN_3"/>
    <property type="match status" value="1"/>
</dbReference>
<gene>
    <name evidence="2" type="ORF">AXF13_03535</name>
</gene>
<dbReference type="KEGG" id="dfi:AXF13_03535"/>
<protein>
    <recommendedName>
        <fullName evidence="1">PIN domain-containing protein</fullName>
    </recommendedName>
</protein>
<evidence type="ECO:0000313" key="3">
    <source>
        <dbReference type="Proteomes" id="UP000069241"/>
    </source>
</evidence>
<dbReference type="AlphaFoldDB" id="A0A0X8JI67"/>
<accession>A0A0X8JI67</accession>
<feature type="domain" description="PIN" evidence="1">
    <location>
        <begin position="5"/>
        <end position="116"/>
    </location>
</feature>
<dbReference type="STRING" id="44742.AXF13_03535"/>
<dbReference type="PANTHER" id="PTHR34610">
    <property type="entry name" value="SSL7007 PROTEIN"/>
    <property type="match status" value="1"/>
</dbReference>
<dbReference type="InterPro" id="IPR002716">
    <property type="entry name" value="PIN_dom"/>
</dbReference>
<dbReference type="Proteomes" id="UP000069241">
    <property type="component" value="Chromosome"/>
</dbReference>
<dbReference type="InterPro" id="IPR029060">
    <property type="entry name" value="PIN-like_dom_sf"/>
</dbReference>
<organism evidence="2 3">
    <name type="scientific">Desulfovibrio fairfieldensis</name>
    <dbReference type="NCBI Taxonomy" id="44742"/>
    <lineage>
        <taxon>Bacteria</taxon>
        <taxon>Pseudomonadati</taxon>
        <taxon>Thermodesulfobacteriota</taxon>
        <taxon>Desulfovibrionia</taxon>
        <taxon>Desulfovibrionales</taxon>
        <taxon>Desulfovibrionaceae</taxon>
        <taxon>Desulfovibrio</taxon>
    </lineage>
</organism>
<proteinExistence type="predicted"/>
<dbReference type="RefSeq" id="WP_062251672.1">
    <property type="nucleotide sequence ID" value="NZ_CP014229.1"/>
</dbReference>
<evidence type="ECO:0000313" key="2">
    <source>
        <dbReference type="EMBL" id="AMD89257.1"/>
    </source>
</evidence>
<dbReference type="InterPro" id="IPR002850">
    <property type="entry name" value="PIN_toxin-like"/>
</dbReference>
<evidence type="ECO:0000259" key="1">
    <source>
        <dbReference type="Pfam" id="PF13470"/>
    </source>
</evidence>
<dbReference type="SUPFAM" id="SSF88723">
    <property type="entry name" value="PIN domain-like"/>
    <property type="match status" value="1"/>
</dbReference>
<dbReference type="EMBL" id="CP014229">
    <property type="protein sequence ID" value="AMD89257.1"/>
    <property type="molecule type" value="Genomic_DNA"/>
</dbReference>